<comment type="caution">
    <text evidence="2">The sequence shown here is derived from an EMBL/GenBank/DDBJ whole genome shotgun (WGS) entry which is preliminary data.</text>
</comment>
<feature type="compositionally biased region" description="Polar residues" evidence="1">
    <location>
        <begin position="203"/>
        <end position="214"/>
    </location>
</feature>
<feature type="region of interest" description="Disordered" evidence="1">
    <location>
        <begin position="80"/>
        <end position="132"/>
    </location>
</feature>
<evidence type="ECO:0000313" key="2">
    <source>
        <dbReference type="EMBL" id="PLW10028.1"/>
    </source>
</evidence>
<evidence type="ECO:0000313" key="3">
    <source>
        <dbReference type="Proteomes" id="UP000235392"/>
    </source>
</evidence>
<gene>
    <name evidence="2" type="ORF">PCASD_23935</name>
</gene>
<proteinExistence type="predicted"/>
<accession>A0A2N5S9W3</accession>
<name>A0A2N5S9W3_9BASI</name>
<feature type="compositionally biased region" description="Low complexity" evidence="1">
    <location>
        <begin position="121"/>
        <end position="132"/>
    </location>
</feature>
<feature type="compositionally biased region" description="Low complexity" evidence="1">
    <location>
        <begin position="103"/>
        <end position="114"/>
    </location>
</feature>
<reference evidence="2 3" key="1">
    <citation type="submission" date="2017-11" db="EMBL/GenBank/DDBJ databases">
        <title>De novo assembly and phasing of dikaryotic genomes from two isolates of Puccinia coronata f. sp. avenae, the causal agent of oat crown rust.</title>
        <authorList>
            <person name="Miller M.E."/>
            <person name="Zhang Y."/>
            <person name="Omidvar V."/>
            <person name="Sperschneider J."/>
            <person name="Schwessinger B."/>
            <person name="Raley C."/>
            <person name="Palmer J.M."/>
            <person name="Garnica D."/>
            <person name="Upadhyaya N."/>
            <person name="Rathjen J."/>
            <person name="Taylor J.M."/>
            <person name="Park R.F."/>
            <person name="Dodds P.N."/>
            <person name="Hirsch C.D."/>
            <person name="Kianian S.F."/>
            <person name="Figueroa M."/>
        </authorList>
    </citation>
    <scope>NUCLEOTIDE SEQUENCE [LARGE SCALE GENOMIC DNA]</scope>
    <source>
        <strain evidence="2">12SD80</strain>
    </source>
</reference>
<feature type="compositionally biased region" description="Polar residues" evidence="1">
    <location>
        <begin position="221"/>
        <end position="231"/>
    </location>
</feature>
<dbReference type="EMBL" id="PGCI01000981">
    <property type="protein sequence ID" value="PLW10028.1"/>
    <property type="molecule type" value="Genomic_DNA"/>
</dbReference>
<protein>
    <submittedName>
        <fullName evidence="2">Uncharacterized protein</fullName>
    </submittedName>
</protein>
<sequence>MIRKAPCDDPPVMNPNLVTSTIVTPVSHSSINPSRIMSFNPNCLKQLLEKVNIQHCPNACHATLAKLSSSYLTCTQTKQLTTKPSQTPGSSSKHPRIKSNKFATAGSTTDATAGSTGGATAGSSTGATAGSTAGATALSTAGAPSGSSAVTAASSTKAATAGSSAGAKAGLKEAQEVLQAQPCTSIDSSSRNQLQAQHAPLAASSSQSHLQNSPPLIAPTPNATNQPQPANLTTSSLQSQPQALSAPPQSLKPLTLHPQACKAKRGLS</sequence>
<feature type="compositionally biased region" description="Polar residues" evidence="1">
    <location>
        <begin position="184"/>
        <end position="196"/>
    </location>
</feature>
<dbReference type="Proteomes" id="UP000235392">
    <property type="component" value="Unassembled WGS sequence"/>
</dbReference>
<feature type="compositionally biased region" description="Low complexity" evidence="1">
    <location>
        <begin position="232"/>
        <end position="251"/>
    </location>
</feature>
<feature type="region of interest" description="Disordered" evidence="1">
    <location>
        <begin position="184"/>
        <end position="268"/>
    </location>
</feature>
<dbReference type="AlphaFoldDB" id="A0A2N5S9W3"/>
<evidence type="ECO:0000256" key="1">
    <source>
        <dbReference type="SAM" id="MobiDB-lite"/>
    </source>
</evidence>
<organism evidence="2 3">
    <name type="scientific">Puccinia coronata f. sp. avenae</name>
    <dbReference type="NCBI Taxonomy" id="200324"/>
    <lineage>
        <taxon>Eukaryota</taxon>
        <taxon>Fungi</taxon>
        <taxon>Dikarya</taxon>
        <taxon>Basidiomycota</taxon>
        <taxon>Pucciniomycotina</taxon>
        <taxon>Pucciniomycetes</taxon>
        <taxon>Pucciniales</taxon>
        <taxon>Pucciniaceae</taxon>
        <taxon>Puccinia</taxon>
    </lineage>
</organism>